<accession>A0AA89WNL2</accession>
<comment type="caution">
    <text evidence="1">The sequence shown here is derived from an EMBL/GenBank/DDBJ whole genome shotgun (WGS) entry which is preliminary data.</text>
</comment>
<evidence type="ECO:0000313" key="1">
    <source>
        <dbReference type="EMBL" id="MBH1654449.1"/>
    </source>
</evidence>
<evidence type="ECO:0000313" key="2">
    <source>
        <dbReference type="Proteomes" id="UP000625930"/>
    </source>
</evidence>
<dbReference type="Proteomes" id="UP000625930">
    <property type="component" value="Unassembled WGS sequence"/>
</dbReference>
<proteinExistence type="predicted"/>
<name>A0AA89WNL2_STEMA</name>
<dbReference type="Pfam" id="PF14136">
    <property type="entry name" value="DUF4303"/>
    <property type="match status" value="1"/>
</dbReference>
<dbReference type="AlphaFoldDB" id="A0AA89WNL2"/>
<gene>
    <name evidence="1" type="ORF">I5U67_20050</name>
</gene>
<sequence length="176" mass="19506">MLRDALISAIRTAVAELKETDEHFYYVALMTTGEALAPVLCAWSSEALQRTADAPFPLEASSDLKWSCIDAPYFDVGREALDPVHALFAARPAMNPFMPEADWMEEYAIRLGAMEEALHALDTEGFFGTGFARETVLINVEVIPPDHSNILRARRLNPRAALARWLSEVADPTDAQ</sequence>
<dbReference type="InterPro" id="IPR025409">
    <property type="entry name" value="DUF4303"/>
</dbReference>
<reference evidence="1" key="1">
    <citation type="submission" date="2020-11" db="EMBL/GenBank/DDBJ databases">
        <title>Enhanced detection system for hospital associated transmission using whole genome sequencing surveillance.</title>
        <authorList>
            <person name="Harrison L.H."/>
            <person name="Van Tyne D."/>
            <person name="Marsh J.W."/>
            <person name="Griffith M.P."/>
            <person name="Snyder D.J."/>
            <person name="Cooper V.S."/>
            <person name="Mustapha M."/>
        </authorList>
    </citation>
    <scope>NUCLEOTIDE SEQUENCE</scope>
    <source>
        <strain evidence="1">STEN00091</strain>
    </source>
</reference>
<dbReference type="RefSeq" id="WP_164171739.1">
    <property type="nucleotide sequence ID" value="NZ_CP040438.1"/>
</dbReference>
<protein>
    <submittedName>
        <fullName evidence="1">DUF4303 domain-containing protein</fullName>
    </submittedName>
</protein>
<organism evidence="1 2">
    <name type="scientific">Stenotrophomonas maltophilia</name>
    <name type="common">Pseudomonas maltophilia</name>
    <name type="synonym">Xanthomonas maltophilia</name>
    <dbReference type="NCBI Taxonomy" id="40324"/>
    <lineage>
        <taxon>Bacteria</taxon>
        <taxon>Pseudomonadati</taxon>
        <taxon>Pseudomonadota</taxon>
        <taxon>Gammaproteobacteria</taxon>
        <taxon>Lysobacterales</taxon>
        <taxon>Lysobacteraceae</taxon>
        <taxon>Stenotrophomonas</taxon>
        <taxon>Stenotrophomonas maltophilia group</taxon>
    </lineage>
</organism>
<dbReference type="EMBL" id="JADUNP010000069">
    <property type="protein sequence ID" value="MBH1654449.1"/>
    <property type="molecule type" value="Genomic_DNA"/>
</dbReference>